<sequence length="431" mass="47154">MTTTETGPRLRAEREKRGWNKHRMARELLKAIGAPPERRRVSSLVRQILDWERGRHHPRDWASAYATAFTLNEADLFPAPPPGSLKETASPESEDEVRRRRLMQDAAAVALGATVAPVLAPLEELRAGLGRMFGDMPDLDGWERTVQEYGHAYWTGVTGRLAPELAVELGELRDVLERDLPETTRAGLCRVASRLSALLAEDLCDLGEYRAAWRWWRTSRRAADASGDRDLAVWVRAREGLRSLHGGRPLPVTAGLVDEAVTLARGRPGVGLARALTARAYLAAEVGDARATQAALHAVERVAEALPDADTRDQIPAWSWPESTLWAVQGATLARIGDARAADALDRALARYPAELTHARAQTALYRAMALIQRRDVGEGLRHALATLAPVVEAGQRTTLIGHQTKRIIQALPGPARALPAARELRALTGG</sequence>
<reference evidence="2 3" key="1">
    <citation type="submission" date="2019-10" db="EMBL/GenBank/DDBJ databases">
        <title>Actinomadura rubteroloni sp. nov. and Actinomadura macrotermitis sp. nov., isolated from the gut of fungus growing-termite Macrotermes natalensis.</title>
        <authorList>
            <person name="Benndorf R."/>
            <person name="Martin K."/>
            <person name="Kuefner M."/>
            <person name="De Beer W."/>
            <person name="Kaster A.-K."/>
            <person name="Vollmers J."/>
            <person name="Poulsen M."/>
            <person name="Beemelmanns C."/>
        </authorList>
    </citation>
    <scope>NUCLEOTIDE SEQUENCE [LARGE SCALE GENOMIC DNA]</scope>
    <source>
        <strain evidence="2 3">RB68</strain>
    </source>
</reference>
<evidence type="ECO:0000313" key="2">
    <source>
        <dbReference type="EMBL" id="MQY07480.1"/>
    </source>
</evidence>
<protein>
    <recommendedName>
        <fullName evidence="4">XRE family transcriptional regulator</fullName>
    </recommendedName>
</protein>
<proteinExistence type="predicted"/>
<name>A0A7K0C255_9ACTN</name>
<accession>A0A7K0C255</accession>
<dbReference type="OrthoDB" id="3449038at2"/>
<keyword evidence="3" id="KW-1185">Reference proteome</keyword>
<dbReference type="AlphaFoldDB" id="A0A7K0C255"/>
<dbReference type="EMBL" id="WEGH01000003">
    <property type="protein sequence ID" value="MQY07480.1"/>
    <property type="molecule type" value="Genomic_DNA"/>
</dbReference>
<organism evidence="2 3">
    <name type="scientific">Actinomadura macrotermitis</name>
    <dbReference type="NCBI Taxonomy" id="2585200"/>
    <lineage>
        <taxon>Bacteria</taxon>
        <taxon>Bacillati</taxon>
        <taxon>Actinomycetota</taxon>
        <taxon>Actinomycetes</taxon>
        <taxon>Streptosporangiales</taxon>
        <taxon>Thermomonosporaceae</taxon>
        <taxon>Actinomadura</taxon>
    </lineage>
</organism>
<evidence type="ECO:0000256" key="1">
    <source>
        <dbReference type="SAM" id="MobiDB-lite"/>
    </source>
</evidence>
<feature type="region of interest" description="Disordered" evidence="1">
    <location>
        <begin position="76"/>
        <end position="96"/>
    </location>
</feature>
<gene>
    <name evidence="2" type="ORF">ACRB68_55810</name>
</gene>
<comment type="caution">
    <text evidence="2">The sequence shown here is derived from an EMBL/GenBank/DDBJ whole genome shotgun (WGS) entry which is preliminary data.</text>
</comment>
<evidence type="ECO:0000313" key="3">
    <source>
        <dbReference type="Proteomes" id="UP000487268"/>
    </source>
</evidence>
<evidence type="ECO:0008006" key="4">
    <source>
        <dbReference type="Google" id="ProtNLM"/>
    </source>
</evidence>
<dbReference type="Proteomes" id="UP000487268">
    <property type="component" value="Unassembled WGS sequence"/>
</dbReference>
<dbReference type="RefSeq" id="WP_153537282.1">
    <property type="nucleotide sequence ID" value="NZ_WEGH01000003.1"/>
</dbReference>